<comment type="caution">
    <text evidence="1">The sequence shown here is derived from an EMBL/GenBank/DDBJ whole genome shotgun (WGS) entry which is preliminary data.</text>
</comment>
<name>A0A543AXQ9_9ACTN</name>
<dbReference type="EMBL" id="VFOW01000001">
    <property type="protein sequence ID" value="TQL77355.1"/>
    <property type="molecule type" value="Genomic_DNA"/>
</dbReference>
<accession>A0A543AXQ9</accession>
<dbReference type="RefSeq" id="WP_381542359.1">
    <property type="nucleotide sequence ID" value="NZ_JBHTGS010000001.1"/>
</dbReference>
<dbReference type="SUPFAM" id="SSF55298">
    <property type="entry name" value="YjgF-like"/>
    <property type="match status" value="1"/>
</dbReference>
<dbReference type="PANTHER" id="PTHR43857">
    <property type="entry name" value="BLR7761 PROTEIN"/>
    <property type="match status" value="1"/>
</dbReference>
<evidence type="ECO:0000313" key="1">
    <source>
        <dbReference type="EMBL" id="TQL77355.1"/>
    </source>
</evidence>
<dbReference type="InterPro" id="IPR035959">
    <property type="entry name" value="RutC-like_sf"/>
</dbReference>
<dbReference type="PANTHER" id="PTHR43857:SF1">
    <property type="entry name" value="YJGH FAMILY PROTEIN"/>
    <property type="match status" value="1"/>
</dbReference>
<dbReference type="AlphaFoldDB" id="A0A543AXQ9"/>
<proteinExistence type="predicted"/>
<dbReference type="CDD" id="cd00448">
    <property type="entry name" value="YjgF_YER057c_UK114_family"/>
    <property type="match status" value="1"/>
</dbReference>
<evidence type="ECO:0000313" key="2">
    <source>
        <dbReference type="Proteomes" id="UP000317043"/>
    </source>
</evidence>
<reference evidence="1 2" key="1">
    <citation type="submission" date="2019-06" db="EMBL/GenBank/DDBJ databases">
        <title>Sequencing the genomes of 1000 actinobacteria strains.</title>
        <authorList>
            <person name="Klenk H.-P."/>
        </authorList>
    </citation>
    <scope>NUCLEOTIDE SEQUENCE [LARGE SCALE GENOMIC DNA]</scope>
    <source>
        <strain evidence="1 2">DSM 45928</strain>
    </source>
</reference>
<dbReference type="InterPro" id="IPR006175">
    <property type="entry name" value="YjgF/YER057c/UK114"/>
</dbReference>
<protein>
    <submittedName>
        <fullName evidence="1">Enamine deaminase RidA (YjgF/YER057c/UK114 family)</fullName>
    </submittedName>
</protein>
<dbReference type="Gene3D" id="3.30.1330.40">
    <property type="entry name" value="RutC-like"/>
    <property type="match status" value="1"/>
</dbReference>
<keyword evidence="2" id="KW-1185">Reference proteome</keyword>
<sequence length="144" mass="14935">MNEYLNPTELAKPSGFSHAVVAAPGRTVYLAGQTAMDADGAIVHPGDVVEQFRRCLANLLTALAAAGGGPEHVVSIRIYLTDVGEYRRRAREIGAVWKQLMGTVYPAAAGIGVAGLWDDDAMVEVEGVAVVPGTGNDGASSRAA</sequence>
<organism evidence="1 2">
    <name type="scientific">Stackebrandtia endophytica</name>
    <dbReference type="NCBI Taxonomy" id="1496996"/>
    <lineage>
        <taxon>Bacteria</taxon>
        <taxon>Bacillati</taxon>
        <taxon>Actinomycetota</taxon>
        <taxon>Actinomycetes</taxon>
        <taxon>Glycomycetales</taxon>
        <taxon>Glycomycetaceae</taxon>
        <taxon>Stackebrandtia</taxon>
    </lineage>
</organism>
<gene>
    <name evidence="1" type="ORF">FB566_2914</name>
</gene>
<dbReference type="Pfam" id="PF01042">
    <property type="entry name" value="Ribonuc_L-PSP"/>
    <property type="match status" value="1"/>
</dbReference>
<dbReference type="InParanoid" id="A0A543AXQ9"/>
<dbReference type="Proteomes" id="UP000317043">
    <property type="component" value="Unassembled WGS sequence"/>
</dbReference>